<feature type="transmembrane region" description="Helical" evidence="6">
    <location>
        <begin position="50"/>
        <end position="72"/>
    </location>
</feature>
<reference evidence="7 8" key="1">
    <citation type="submission" date="2016-11" db="EMBL/GenBank/DDBJ databases">
        <title>Draft Genome Sequences of Nine Cyanobacterial Strains from Diverse Habitats.</title>
        <authorList>
            <person name="Zhu T."/>
            <person name="Hou S."/>
            <person name="Lu X."/>
            <person name="Hess W.R."/>
        </authorList>
    </citation>
    <scope>NUCLEOTIDE SEQUENCE [LARGE SCALE GENOMIC DNA]</scope>
    <source>
        <strain evidence="7 8">NIES-593</strain>
    </source>
</reference>
<evidence type="ECO:0000256" key="2">
    <source>
        <dbReference type="ARBA" id="ARBA00022475"/>
    </source>
</evidence>
<evidence type="ECO:0000313" key="7">
    <source>
        <dbReference type="EMBL" id="OKH26922.1"/>
    </source>
</evidence>
<accession>A0A1U7HTL3</accession>
<keyword evidence="8" id="KW-1185">Reference proteome</keyword>
<dbReference type="CDD" id="cd16914">
    <property type="entry name" value="EcfT"/>
    <property type="match status" value="1"/>
</dbReference>
<dbReference type="EMBL" id="MRCB01000001">
    <property type="protein sequence ID" value="OKH26922.1"/>
    <property type="molecule type" value="Genomic_DNA"/>
</dbReference>
<dbReference type="InterPro" id="IPR051611">
    <property type="entry name" value="ECF_transporter_component"/>
</dbReference>
<dbReference type="PANTHER" id="PTHR34857">
    <property type="entry name" value="SLL0384 PROTEIN"/>
    <property type="match status" value="1"/>
</dbReference>
<feature type="transmembrane region" description="Helical" evidence="6">
    <location>
        <begin position="79"/>
        <end position="101"/>
    </location>
</feature>
<feature type="transmembrane region" description="Helical" evidence="6">
    <location>
        <begin position="238"/>
        <end position="256"/>
    </location>
</feature>
<keyword evidence="5 6" id="KW-0472">Membrane</keyword>
<protein>
    <submittedName>
        <fullName evidence="7">Cobalt ECF transporter T component CbiQ</fullName>
    </submittedName>
</protein>
<evidence type="ECO:0000256" key="3">
    <source>
        <dbReference type="ARBA" id="ARBA00022692"/>
    </source>
</evidence>
<evidence type="ECO:0000256" key="5">
    <source>
        <dbReference type="ARBA" id="ARBA00023136"/>
    </source>
</evidence>
<keyword evidence="2" id="KW-1003">Cell membrane</keyword>
<dbReference type="InterPro" id="IPR003339">
    <property type="entry name" value="ABC/ECF_trnsptr_transmembrane"/>
</dbReference>
<evidence type="ECO:0000313" key="8">
    <source>
        <dbReference type="Proteomes" id="UP000186868"/>
    </source>
</evidence>
<evidence type="ECO:0000256" key="6">
    <source>
        <dbReference type="SAM" id="Phobius"/>
    </source>
</evidence>
<dbReference type="GO" id="GO:0006824">
    <property type="term" value="P:cobalt ion transport"/>
    <property type="evidence" value="ECO:0007669"/>
    <property type="project" value="InterPro"/>
</dbReference>
<dbReference type="Pfam" id="PF02361">
    <property type="entry name" value="CbiQ"/>
    <property type="match status" value="1"/>
</dbReference>
<organism evidence="7 8">
    <name type="scientific">Hydrococcus rivularis NIES-593</name>
    <dbReference type="NCBI Taxonomy" id="1921803"/>
    <lineage>
        <taxon>Bacteria</taxon>
        <taxon>Bacillati</taxon>
        <taxon>Cyanobacteriota</taxon>
        <taxon>Cyanophyceae</taxon>
        <taxon>Pleurocapsales</taxon>
        <taxon>Hydrococcaceae</taxon>
        <taxon>Hydrococcus</taxon>
    </lineage>
</organism>
<keyword evidence="4 6" id="KW-1133">Transmembrane helix</keyword>
<comment type="caution">
    <text evidence="7">The sequence shown here is derived from an EMBL/GenBank/DDBJ whole genome shotgun (WGS) entry which is preliminary data.</text>
</comment>
<proteinExistence type="predicted"/>
<evidence type="ECO:0000256" key="4">
    <source>
        <dbReference type="ARBA" id="ARBA00022989"/>
    </source>
</evidence>
<keyword evidence="3 6" id="KW-0812">Transmembrane</keyword>
<dbReference type="InterPro" id="IPR012809">
    <property type="entry name" value="ECF_CbiQ"/>
</dbReference>
<gene>
    <name evidence="7" type="ORF">NIES593_01600</name>
</gene>
<name>A0A1U7HTL3_9CYAN</name>
<feature type="transmembrane region" description="Helical" evidence="6">
    <location>
        <begin position="113"/>
        <end position="133"/>
    </location>
</feature>
<sequence length="257" mass="28681">MLLHVVAFRLDTDSHQHTPWHSLAPQTRLLCILLSVFAIALTPNGRWWTWAIYGIGIWGLILVSQATLVALLKRVAVEFAFVVVVLLGTLFRGGGTVIWSWGYLQITTVGLTVLGSVTLKVLLSLLILNVLILTTSIPDLLQAFIALRMPPLLVAIMASMYRYLGVLITEFNTMRQAAIARNLMANNSATRLVLGHIIGSLFIRTYERGERIYQAMLARGYRGLSTTETLPPLRKWDFLALIFTGILVICGQIFYLN</sequence>
<comment type="subcellular location">
    <subcellularLocation>
        <location evidence="1">Cell membrane</location>
        <topology evidence="1">Multi-pass membrane protein</topology>
    </subcellularLocation>
</comment>
<dbReference type="STRING" id="1921803.NIES593_01600"/>
<dbReference type="GO" id="GO:0043190">
    <property type="term" value="C:ATP-binding cassette (ABC) transporter complex"/>
    <property type="evidence" value="ECO:0007669"/>
    <property type="project" value="InterPro"/>
</dbReference>
<dbReference type="Proteomes" id="UP000186868">
    <property type="component" value="Unassembled WGS sequence"/>
</dbReference>
<dbReference type="PANTHER" id="PTHR34857:SF2">
    <property type="entry name" value="SLL0384 PROTEIN"/>
    <property type="match status" value="1"/>
</dbReference>
<evidence type="ECO:0000256" key="1">
    <source>
        <dbReference type="ARBA" id="ARBA00004651"/>
    </source>
</evidence>
<feature type="transmembrane region" description="Helical" evidence="6">
    <location>
        <begin position="145"/>
        <end position="164"/>
    </location>
</feature>
<dbReference type="NCBIfam" id="TIGR02454">
    <property type="entry name" value="ECF_T_CbiQ"/>
    <property type="match status" value="1"/>
</dbReference>
<dbReference type="AlphaFoldDB" id="A0A1U7HTL3"/>